<comment type="similarity">
    <text evidence="1">Belongs to the peptidase S9B family. DPPIV subfamily.</text>
</comment>
<gene>
    <name evidence="7" type="ORF">MNOR_LOCUS23629</name>
</gene>
<evidence type="ECO:0000313" key="7">
    <source>
        <dbReference type="EMBL" id="CAL4122920.1"/>
    </source>
</evidence>
<comment type="caution">
    <text evidence="7">The sequence shown here is derived from an EMBL/GenBank/DDBJ whole genome shotgun (WGS) entry which is preliminary data.</text>
</comment>
<keyword evidence="3" id="KW-0378">Hydrolase</keyword>
<organism evidence="7 8">
    <name type="scientific">Meganyctiphanes norvegica</name>
    <name type="common">Northern krill</name>
    <name type="synonym">Thysanopoda norvegica</name>
    <dbReference type="NCBI Taxonomy" id="48144"/>
    <lineage>
        <taxon>Eukaryota</taxon>
        <taxon>Metazoa</taxon>
        <taxon>Ecdysozoa</taxon>
        <taxon>Arthropoda</taxon>
        <taxon>Crustacea</taxon>
        <taxon>Multicrustacea</taxon>
        <taxon>Malacostraca</taxon>
        <taxon>Eumalacostraca</taxon>
        <taxon>Eucarida</taxon>
        <taxon>Euphausiacea</taxon>
        <taxon>Euphausiidae</taxon>
        <taxon>Meganyctiphanes</taxon>
    </lineage>
</organism>
<feature type="compositionally biased region" description="Low complexity" evidence="5">
    <location>
        <begin position="14"/>
        <end position="23"/>
    </location>
</feature>
<dbReference type="AlphaFoldDB" id="A0AAV2RHR1"/>
<dbReference type="InterPro" id="IPR050278">
    <property type="entry name" value="Serine_Prot_S9B/DPPIV"/>
</dbReference>
<dbReference type="GO" id="GO:0006508">
    <property type="term" value="P:proteolysis"/>
    <property type="evidence" value="ECO:0007669"/>
    <property type="project" value="UniProtKB-KW"/>
</dbReference>
<proteinExistence type="inferred from homology"/>
<evidence type="ECO:0000256" key="5">
    <source>
        <dbReference type="SAM" id="MobiDB-lite"/>
    </source>
</evidence>
<dbReference type="InterPro" id="IPR045785">
    <property type="entry name" value="Dpp_8/9_N"/>
</dbReference>
<keyword evidence="4" id="KW-0720">Serine protease</keyword>
<dbReference type="Proteomes" id="UP001497623">
    <property type="component" value="Unassembled WGS sequence"/>
</dbReference>
<sequence>MPRMNTTGVGAGRAGTSSGSGSVKWRDVHQRVRELRRTFLHLSVKTPTDVTFRKIGSSLLRCYFLLSPGQGRESTLFYADINLEANWGSRIVYQEVLDSGHSFLWRRTSREEQLLSERRRISTWGITNYELHAPSGTLVFPASSTIFQCMHPERPTGAVTPRELPSCQVRLNPQICPANPSLIAFAARNDIYLYHPNCGK</sequence>
<dbReference type="Pfam" id="PF19520">
    <property type="entry name" value="Dpp_8_9_N"/>
    <property type="match status" value="1"/>
</dbReference>
<accession>A0AAV2RHR1</accession>
<feature type="region of interest" description="Disordered" evidence="5">
    <location>
        <begin position="1"/>
        <end position="24"/>
    </location>
</feature>
<keyword evidence="2" id="KW-0645">Protease</keyword>
<dbReference type="GO" id="GO:0008236">
    <property type="term" value="F:serine-type peptidase activity"/>
    <property type="evidence" value="ECO:0007669"/>
    <property type="project" value="UniProtKB-KW"/>
</dbReference>
<protein>
    <recommendedName>
        <fullName evidence="6">Dipeptidyl peptidase 8 /9,N-terminal domain-containing protein</fullName>
    </recommendedName>
</protein>
<evidence type="ECO:0000256" key="4">
    <source>
        <dbReference type="ARBA" id="ARBA00022825"/>
    </source>
</evidence>
<reference evidence="7 8" key="1">
    <citation type="submission" date="2024-05" db="EMBL/GenBank/DDBJ databases">
        <authorList>
            <person name="Wallberg A."/>
        </authorList>
    </citation>
    <scope>NUCLEOTIDE SEQUENCE [LARGE SCALE GENOMIC DNA]</scope>
</reference>
<feature type="domain" description="Dipeptidyl peptidase 8 /9 ,N-terminal" evidence="6">
    <location>
        <begin position="24"/>
        <end position="121"/>
    </location>
</feature>
<evidence type="ECO:0000256" key="3">
    <source>
        <dbReference type="ARBA" id="ARBA00022801"/>
    </source>
</evidence>
<dbReference type="GO" id="GO:0008239">
    <property type="term" value="F:dipeptidyl-peptidase activity"/>
    <property type="evidence" value="ECO:0007669"/>
    <property type="project" value="TreeGrafter"/>
</dbReference>
<evidence type="ECO:0000256" key="1">
    <source>
        <dbReference type="ARBA" id="ARBA00010036"/>
    </source>
</evidence>
<dbReference type="Gene3D" id="2.140.10.30">
    <property type="entry name" value="Dipeptidylpeptidase IV, N-terminal domain"/>
    <property type="match status" value="1"/>
</dbReference>
<dbReference type="PANTHER" id="PTHR11731:SF193">
    <property type="entry name" value="DIPEPTIDYL PEPTIDASE 9"/>
    <property type="match status" value="1"/>
</dbReference>
<name>A0AAV2RHR1_MEGNR</name>
<dbReference type="EMBL" id="CAXKWB010021001">
    <property type="protein sequence ID" value="CAL4122920.1"/>
    <property type="molecule type" value="Genomic_DNA"/>
</dbReference>
<keyword evidence="8" id="KW-1185">Reference proteome</keyword>
<dbReference type="PANTHER" id="PTHR11731">
    <property type="entry name" value="PROTEASE FAMILY S9B,C DIPEPTIDYL-PEPTIDASE IV-RELATED"/>
    <property type="match status" value="1"/>
</dbReference>
<evidence type="ECO:0000256" key="2">
    <source>
        <dbReference type="ARBA" id="ARBA00022670"/>
    </source>
</evidence>
<evidence type="ECO:0000313" key="8">
    <source>
        <dbReference type="Proteomes" id="UP001497623"/>
    </source>
</evidence>
<evidence type="ECO:0000259" key="6">
    <source>
        <dbReference type="Pfam" id="PF19520"/>
    </source>
</evidence>